<evidence type="ECO:0000256" key="1">
    <source>
        <dbReference type="SAM" id="SignalP"/>
    </source>
</evidence>
<feature type="signal peptide" evidence="1">
    <location>
        <begin position="1"/>
        <end position="26"/>
    </location>
</feature>
<dbReference type="GO" id="GO:0004867">
    <property type="term" value="F:serine-type endopeptidase inhibitor activity"/>
    <property type="evidence" value="ECO:0007669"/>
    <property type="project" value="InterPro"/>
</dbReference>
<dbReference type="EMBL" id="GBBM01007131">
    <property type="protein sequence ID" value="JAC28287.1"/>
    <property type="molecule type" value="mRNA"/>
</dbReference>
<protein>
    <submittedName>
        <fullName evidence="2">Putative tick kunitz 88</fullName>
    </submittedName>
</protein>
<dbReference type="Gene3D" id="4.10.410.10">
    <property type="entry name" value="Pancreatic trypsin inhibitor Kunitz domain"/>
    <property type="match status" value="1"/>
</dbReference>
<keyword evidence="1" id="KW-0732">Signal</keyword>
<evidence type="ECO:0000313" key="2">
    <source>
        <dbReference type="EMBL" id="JAC28287.1"/>
    </source>
</evidence>
<reference evidence="2" key="1">
    <citation type="submission" date="2014-03" db="EMBL/GenBank/DDBJ databases">
        <title>The sialotranscriptome of Amblyomma triste, Amblyomma parvum and Amblyomma cajennense ticks, uncovered by 454-based RNA-seq.</title>
        <authorList>
            <person name="Garcia G.R."/>
            <person name="Gardinassi L.G."/>
            <person name="Ribeiro J.M."/>
            <person name="Anatriello E."/>
            <person name="Ferreira B.R."/>
            <person name="Moreira H.N."/>
            <person name="Mafra C."/>
            <person name="Olegario M.M."/>
            <person name="Szabo P.J."/>
            <person name="Miranda-Santos I.K."/>
            <person name="Maruyama S.R."/>
        </authorList>
    </citation>
    <scope>NUCLEOTIDE SEQUENCE</scope>
    <source>
        <strain evidence="2">Mato Grasso do Sul</strain>
        <tissue evidence="2">Salivary glands</tissue>
    </source>
</reference>
<organism evidence="2">
    <name type="scientific">Amblyomma triste</name>
    <name type="common">Neotropical tick</name>
    <dbReference type="NCBI Taxonomy" id="251400"/>
    <lineage>
        <taxon>Eukaryota</taxon>
        <taxon>Metazoa</taxon>
        <taxon>Ecdysozoa</taxon>
        <taxon>Arthropoda</taxon>
        <taxon>Chelicerata</taxon>
        <taxon>Arachnida</taxon>
        <taxon>Acari</taxon>
        <taxon>Parasitiformes</taxon>
        <taxon>Ixodida</taxon>
        <taxon>Ixodoidea</taxon>
        <taxon>Ixodidae</taxon>
        <taxon>Amblyomminae</taxon>
        <taxon>Amblyomma</taxon>
    </lineage>
</organism>
<name>A0A023G3H3_AMBTT</name>
<sequence>NRRGKIASRCFCRGACCWLFTPLAFAGVPSADPRDRVRMDWCINSNKTARIEPCYGYYTFYFYNENTDRCEKIPETICYRTAEEGVFSTIYDCVRSCRKGGDLNVCKREKYRPTDSNYKDCPGKKPHPEEHDGPWYYDINEEKCVKYHSCVDRFAIPETENGFSMSYFCDKRCGKLNNANIDMLEKGTSTAICSGNPPGKCTAEEEEEEEGACEEAYFYNETTSKCEEYQARTWPKQWPKGLTTTNYFPSMKWCELECGNFTDVVNKYNISYIKKNGGSTTM</sequence>
<dbReference type="AlphaFoldDB" id="A0A023G3H3"/>
<accession>A0A023G3H3</accession>
<feature type="non-terminal residue" evidence="2">
    <location>
        <position position="1"/>
    </location>
</feature>
<dbReference type="InterPro" id="IPR036880">
    <property type="entry name" value="Kunitz_BPTI_sf"/>
</dbReference>
<proteinExistence type="evidence at transcript level"/>
<feature type="chain" id="PRO_5001516220" evidence="1">
    <location>
        <begin position="27"/>
        <end position="282"/>
    </location>
</feature>
<dbReference type="SUPFAM" id="SSF57362">
    <property type="entry name" value="BPTI-like"/>
    <property type="match status" value="2"/>
</dbReference>